<name>A0AAV7MZ50_PLEWA</name>
<evidence type="ECO:0000256" key="5">
    <source>
        <dbReference type="ARBA" id="ARBA00022723"/>
    </source>
</evidence>
<feature type="compositionally biased region" description="Acidic residues" evidence="8">
    <location>
        <begin position="176"/>
        <end position="189"/>
    </location>
</feature>
<dbReference type="AlphaFoldDB" id="A0AAV7MZ50"/>
<dbReference type="GO" id="GO:0005634">
    <property type="term" value="C:nucleus"/>
    <property type="evidence" value="ECO:0007669"/>
    <property type="project" value="UniProtKB-SubCell"/>
</dbReference>
<comment type="cofactor">
    <cofactor evidence="1">
        <name>a divalent metal cation</name>
        <dbReference type="ChEBI" id="CHEBI:60240"/>
    </cofactor>
</comment>
<proteinExistence type="inferred from homology"/>
<keyword evidence="7" id="KW-0539">Nucleus</keyword>
<sequence length="199" mass="22090">MVGEDTGDACMVVVEVSASEMCVLLGVMKLIVDVDVVLAGVSVDVTGREVEEEEEGETVDAMDVVVSATVWCLSDSGYPNLSWLLTPVRNGRTRAEEHYNEAHGRTRRIIERIFGFLKARFMSLYLTGGSLCYSPKKICQIVVACCMLHNLALRCRVPFLQEEEAGDARVAAVDPVDSEDEETEDDDEDNRTSVIRQYF</sequence>
<dbReference type="Proteomes" id="UP001066276">
    <property type="component" value="Chromosome 9"/>
</dbReference>
<dbReference type="GO" id="GO:0016787">
    <property type="term" value="F:hydrolase activity"/>
    <property type="evidence" value="ECO:0007669"/>
    <property type="project" value="UniProtKB-KW"/>
</dbReference>
<comment type="subcellular location">
    <subcellularLocation>
        <location evidence="2">Nucleus</location>
    </subcellularLocation>
</comment>
<keyword evidence="11" id="KW-1185">Reference proteome</keyword>
<evidence type="ECO:0000256" key="3">
    <source>
        <dbReference type="ARBA" id="ARBA00006958"/>
    </source>
</evidence>
<feature type="region of interest" description="Disordered" evidence="8">
    <location>
        <begin position="166"/>
        <end position="192"/>
    </location>
</feature>
<comment type="similarity">
    <text evidence="3">Belongs to the HARBI1 family.</text>
</comment>
<evidence type="ECO:0000256" key="8">
    <source>
        <dbReference type="SAM" id="MobiDB-lite"/>
    </source>
</evidence>
<dbReference type="InterPro" id="IPR045249">
    <property type="entry name" value="HARBI1-like"/>
</dbReference>
<protein>
    <recommendedName>
        <fullName evidence="9">DDE Tnp4 domain-containing protein</fullName>
    </recommendedName>
</protein>
<gene>
    <name evidence="10" type="ORF">NDU88_004690</name>
</gene>
<evidence type="ECO:0000259" key="9">
    <source>
        <dbReference type="Pfam" id="PF13359"/>
    </source>
</evidence>
<reference evidence="10" key="1">
    <citation type="journal article" date="2022" name="bioRxiv">
        <title>Sequencing and chromosome-scale assembly of the giantPleurodeles waltlgenome.</title>
        <authorList>
            <person name="Brown T."/>
            <person name="Elewa A."/>
            <person name="Iarovenko S."/>
            <person name="Subramanian E."/>
            <person name="Araus A.J."/>
            <person name="Petzold A."/>
            <person name="Susuki M."/>
            <person name="Suzuki K.-i.T."/>
            <person name="Hayashi T."/>
            <person name="Toyoda A."/>
            <person name="Oliveira C."/>
            <person name="Osipova E."/>
            <person name="Leigh N.D."/>
            <person name="Simon A."/>
            <person name="Yun M.H."/>
        </authorList>
    </citation>
    <scope>NUCLEOTIDE SEQUENCE</scope>
    <source>
        <strain evidence="10">20211129_DDA</strain>
        <tissue evidence="10">Liver</tissue>
    </source>
</reference>
<evidence type="ECO:0000313" key="11">
    <source>
        <dbReference type="Proteomes" id="UP001066276"/>
    </source>
</evidence>
<dbReference type="GO" id="GO:0004518">
    <property type="term" value="F:nuclease activity"/>
    <property type="evidence" value="ECO:0007669"/>
    <property type="project" value="UniProtKB-KW"/>
</dbReference>
<dbReference type="InterPro" id="IPR027806">
    <property type="entry name" value="HARBI1_dom"/>
</dbReference>
<evidence type="ECO:0000256" key="4">
    <source>
        <dbReference type="ARBA" id="ARBA00022722"/>
    </source>
</evidence>
<evidence type="ECO:0000313" key="10">
    <source>
        <dbReference type="EMBL" id="KAJ1107298.1"/>
    </source>
</evidence>
<accession>A0AAV7MZ50</accession>
<dbReference type="Pfam" id="PF13359">
    <property type="entry name" value="DDE_Tnp_4"/>
    <property type="match status" value="1"/>
</dbReference>
<comment type="caution">
    <text evidence="10">The sequence shown here is derived from an EMBL/GenBank/DDBJ whole genome shotgun (WGS) entry which is preliminary data.</text>
</comment>
<evidence type="ECO:0000256" key="7">
    <source>
        <dbReference type="ARBA" id="ARBA00023242"/>
    </source>
</evidence>
<dbReference type="PANTHER" id="PTHR22930:SF267">
    <property type="entry name" value="NUCLEASE HARBI1-RELATED"/>
    <property type="match status" value="1"/>
</dbReference>
<keyword evidence="4" id="KW-0540">Nuclease</keyword>
<dbReference type="EMBL" id="JANPWB010000013">
    <property type="protein sequence ID" value="KAJ1107298.1"/>
    <property type="molecule type" value="Genomic_DNA"/>
</dbReference>
<dbReference type="GO" id="GO:0046872">
    <property type="term" value="F:metal ion binding"/>
    <property type="evidence" value="ECO:0007669"/>
    <property type="project" value="UniProtKB-KW"/>
</dbReference>
<evidence type="ECO:0000256" key="2">
    <source>
        <dbReference type="ARBA" id="ARBA00004123"/>
    </source>
</evidence>
<dbReference type="PANTHER" id="PTHR22930">
    <property type="match status" value="1"/>
</dbReference>
<evidence type="ECO:0000256" key="1">
    <source>
        <dbReference type="ARBA" id="ARBA00001968"/>
    </source>
</evidence>
<evidence type="ECO:0000256" key="6">
    <source>
        <dbReference type="ARBA" id="ARBA00022801"/>
    </source>
</evidence>
<feature type="domain" description="DDE Tnp4" evidence="9">
    <location>
        <begin position="67"/>
        <end position="150"/>
    </location>
</feature>
<keyword evidence="6" id="KW-0378">Hydrolase</keyword>
<organism evidence="10 11">
    <name type="scientific">Pleurodeles waltl</name>
    <name type="common">Iberian ribbed newt</name>
    <dbReference type="NCBI Taxonomy" id="8319"/>
    <lineage>
        <taxon>Eukaryota</taxon>
        <taxon>Metazoa</taxon>
        <taxon>Chordata</taxon>
        <taxon>Craniata</taxon>
        <taxon>Vertebrata</taxon>
        <taxon>Euteleostomi</taxon>
        <taxon>Amphibia</taxon>
        <taxon>Batrachia</taxon>
        <taxon>Caudata</taxon>
        <taxon>Salamandroidea</taxon>
        <taxon>Salamandridae</taxon>
        <taxon>Pleurodelinae</taxon>
        <taxon>Pleurodeles</taxon>
    </lineage>
</organism>
<keyword evidence="5" id="KW-0479">Metal-binding</keyword>